<dbReference type="HOGENOM" id="CLU_101213_2_0_1"/>
<dbReference type="InterPro" id="IPR000571">
    <property type="entry name" value="Znf_CCCH"/>
</dbReference>
<proteinExistence type="predicted"/>
<dbReference type="PhylomeDB" id="A7SWA0"/>
<dbReference type="InterPro" id="IPR041367">
    <property type="entry name" value="Znf-CCCH_4"/>
</dbReference>
<dbReference type="GO" id="GO:0005634">
    <property type="term" value="C:nucleus"/>
    <property type="evidence" value="ECO:0000318"/>
    <property type="project" value="GO_Central"/>
</dbReference>
<evidence type="ECO:0000256" key="2">
    <source>
        <dbReference type="ARBA" id="ARBA00022771"/>
    </source>
</evidence>
<evidence type="ECO:0000313" key="7">
    <source>
        <dbReference type="EMBL" id="EDO32027.1"/>
    </source>
</evidence>
<feature type="region of interest" description="Disordered" evidence="5">
    <location>
        <begin position="1"/>
        <end position="63"/>
    </location>
</feature>
<dbReference type="PROSITE" id="PS50103">
    <property type="entry name" value="ZF_C3H1"/>
    <property type="match status" value="1"/>
</dbReference>
<dbReference type="InterPro" id="IPR036855">
    <property type="entry name" value="Znf_CCCH_sf"/>
</dbReference>
<dbReference type="PANTHER" id="PTHR21099:SF2">
    <property type="entry name" value="SI:CH211-113E8.11"/>
    <property type="match status" value="1"/>
</dbReference>
<accession>A7SWA0</accession>
<dbReference type="Pfam" id="PF18044">
    <property type="entry name" value="zf-CCCH_4"/>
    <property type="match status" value="1"/>
</dbReference>
<keyword evidence="1 4" id="KW-0479">Metal-binding</keyword>
<keyword evidence="8" id="KW-1185">Reference proteome</keyword>
<dbReference type="PANTHER" id="PTHR21099">
    <property type="entry name" value="RAD201"/>
    <property type="match status" value="1"/>
</dbReference>
<evidence type="ECO:0000256" key="3">
    <source>
        <dbReference type="ARBA" id="ARBA00022833"/>
    </source>
</evidence>
<dbReference type="GO" id="GO:0008270">
    <property type="term" value="F:zinc ion binding"/>
    <property type="evidence" value="ECO:0007669"/>
    <property type="project" value="UniProtKB-KW"/>
</dbReference>
<dbReference type="KEGG" id="nve:5503007"/>
<gene>
    <name evidence="7" type="ORF">NEMVEDRAFT_v1g134995</name>
</gene>
<dbReference type="eggNOG" id="ENOG502S7MR">
    <property type="taxonomic scope" value="Eukaryota"/>
</dbReference>
<dbReference type="OrthoDB" id="336321at2759"/>
<reference evidence="7 8" key="1">
    <citation type="journal article" date="2007" name="Science">
        <title>Sea anemone genome reveals ancestral eumetazoan gene repertoire and genomic organization.</title>
        <authorList>
            <person name="Putnam N.H."/>
            <person name="Srivastava M."/>
            <person name="Hellsten U."/>
            <person name="Dirks B."/>
            <person name="Chapman J."/>
            <person name="Salamov A."/>
            <person name="Terry A."/>
            <person name="Shapiro H."/>
            <person name="Lindquist E."/>
            <person name="Kapitonov V.V."/>
            <person name="Jurka J."/>
            <person name="Genikhovich G."/>
            <person name="Grigoriev I.V."/>
            <person name="Lucas S.M."/>
            <person name="Steele R.E."/>
            <person name="Finnerty J.R."/>
            <person name="Technau U."/>
            <person name="Martindale M.Q."/>
            <person name="Rokhsar D.S."/>
        </authorList>
    </citation>
    <scope>NUCLEOTIDE SEQUENCE [LARGE SCALE GENOMIC DNA]</scope>
    <source>
        <strain evidence="8">CH2 X CH6</strain>
    </source>
</reference>
<evidence type="ECO:0000256" key="1">
    <source>
        <dbReference type="ARBA" id="ARBA00022723"/>
    </source>
</evidence>
<evidence type="ECO:0000259" key="6">
    <source>
        <dbReference type="PROSITE" id="PS50103"/>
    </source>
</evidence>
<evidence type="ECO:0000313" key="8">
    <source>
        <dbReference type="Proteomes" id="UP000001593"/>
    </source>
</evidence>
<evidence type="ECO:0000256" key="4">
    <source>
        <dbReference type="PROSITE-ProRule" id="PRU00723"/>
    </source>
</evidence>
<name>A7SWA0_NEMVE</name>
<keyword evidence="2 4" id="KW-0863">Zinc-finger</keyword>
<feature type="region of interest" description="Disordered" evidence="5">
    <location>
        <begin position="156"/>
        <end position="183"/>
    </location>
</feature>
<dbReference type="OMA" id="KVCVSYR"/>
<feature type="compositionally biased region" description="Polar residues" evidence="5">
    <location>
        <begin position="26"/>
        <end position="43"/>
    </location>
</feature>
<dbReference type="InParanoid" id="A7SWA0"/>
<sequence>MSLLGLVPDYGDDSSSSDSENDEEQTPSTVNQNTSSSCLNSEVETPLPLPELDVGKKTSSLPSELKSRAFESSSVFYNPYLVKEKERLSVLEKHVQLSEQAPTLKGKKRVCWKFQKGKCRFGEKCKFVHNTIPVGATSANEPDSETAAPHTSVRTLRYIPNEEETQWEEKKPKKRRVGVTDSLVPPKRAVKAYEQQKVRERPWMQ</sequence>
<dbReference type="Gene3D" id="4.10.1000.10">
    <property type="entry name" value="Zinc finger, CCCH-type"/>
    <property type="match status" value="1"/>
</dbReference>
<protein>
    <recommendedName>
        <fullName evidence="6">C3H1-type domain-containing protein</fullName>
    </recommendedName>
</protein>
<dbReference type="AlphaFoldDB" id="A7SWA0"/>
<dbReference type="Proteomes" id="UP000001593">
    <property type="component" value="Unassembled WGS sequence"/>
</dbReference>
<evidence type="ECO:0000256" key="5">
    <source>
        <dbReference type="SAM" id="MobiDB-lite"/>
    </source>
</evidence>
<keyword evidence="3 4" id="KW-0862">Zinc</keyword>
<dbReference type="EMBL" id="DS469855">
    <property type="protein sequence ID" value="EDO32027.1"/>
    <property type="molecule type" value="Genomic_DNA"/>
</dbReference>
<dbReference type="SUPFAM" id="SSF90229">
    <property type="entry name" value="CCCH zinc finger"/>
    <property type="match status" value="1"/>
</dbReference>
<feature type="zinc finger region" description="C3H1-type" evidence="4">
    <location>
        <begin position="105"/>
        <end position="132"/>
    </location>
</feature>
<organism evidence="7 8">
    <name type="scientific">Nematostella vectensis</name>
    <name type="common">Starlet sea anemone</name>
    <dbReference type="NCBI Taxonomy" id="45351"/>
    <lineage>
        <taxon>Eukaryota</taxon>
        <taxon>Metazoa</taxon>
        <taxon>Cnidaria</taxon>
        <taxon>Anthozoa</taxon>
        <taxon>Hexacorallia</taxon>
        <taxon>Actiniaria</taxon>
        <taxon>Edwardsiidae</taxon>
        <taxon>Nematostella</taxon>
    </lineage>
</organism>
<feature type="domain" description="C3H1-type" evidence="6">
    <location>
        <begin position="105"/>
        <end position="132"/>
    </location>
</feature>